<evidence type="ECO:0000256" key="1">
    <source>
        <dbReference type="ARBA" id="ARBA00022692"/>
    </source>
</evidence>
<feature type="region of interest" description="Disordered" evidence="4">
    <location>
        <begin position="1"/>
        <end position="36"/>
    </location>
</feature>
<evidence type="ECO:0000256" key="5">
    <source>
        <dbReference type="SAM" id="Phobius"/>
    </source>
</evidence>
<evidence type="ECO:0000313" key="8">
    <source>
        <dbReference type="Proteomes" id="UP000289220"/>
    </source>
</evidence>
<feature type="domain" description="Major facilitator superfamily (MFS) profile" evidence="6">
    <location>
        <begin position="35"/>
        <end position="418"/>
    </location>
</feature>
<keyword evidence="3 5" id="KW-0472">Membrane</keyword>
<accession>A0A7Z8Y0P3</accession>
<dbReference type="AlphaFoldDB" id="A0A7Z8Y0P3"/>
<keyword evidence="8" id="KW-1185">Reference proteome</keyword>
<organism evidence="7 8">
    <name type="scientific">Brevundimonas mediterranea</name>
    <dbReference type="NCBI Taxonomy" id="74329"/>
    <lineage>
        <taxon>Bacteria</taxon>
        <taxon>Pseudomonadati</taxon>
        <taxon>Pseudomonadota</taxon>
        <taxon>Alphaproteobacteria</taxon>
        <taxon>Caulobacterales</taxon>
        <taxon>Caulobacteraceae</taxon>
        <taxon>Brevundimonas</taxon>
    </lineage>
</organism>
<evidence type="ECO:0000256" key="2">
    <source>
        <dbReference type="ARBA" id="ARBA00022989"/>
    </source>
</evidence>
<dbReference type="GO" id="GO:0022857">
    <property type="term" value="F:transmembrane transporter activity"/>
    <property type="evidence" value="ECO:0007669"/>
    <property type="project" value="InterPro"/>
</dbReference>
<dbReference type="PANTHER" id="PTHR42910">
    <property type="entry name" value="TRANSPORTER SCO4007-RELATED"/>
    <property type="match status" value="1"/>
</dbReference>
<sequence length="424" mass="43957">MTRRYKTRSDHPGDKGGSFEVQKDVPMTADTRPAPAAPAASAGLGRGLMFAMAVAAGIAVANIYYNQPMLGLMERDLPGEATRFVPTVTQLGYALGLFLLLPLGDLIERKRLIVGQFVVLALALAATAVAPGAALVIVASLIVGIVATVAQQIVPFAAHLASPGKRGATVGVVMSGVLCGILLSRSLAGFVGAHAGWREMFWLGAPLALIAGGLMAVALPTSRPDSRLSYPALLRTLVDLWREFPTLRLAAATQALLFGAFAAFWTILALRLQEPRFGLGSDVAGLFGVVGAVGVVAAPIAGRVADRRGPHEVIALGALLTLASWIIFGTWTSIAGLVVGVILLDFAVQSALVSNQHVVYALRPEARGRLNTLFMGAMFLGGAAGSALATLAWARFGWTGVVALGAVAAVLATGLQTRSLVKGR</sequence>
<dbReference type="CDD" id="cd17324">
    <property type="entry name" value="MFS_NepI_like"/>
    <property type="match status" value="1"/>
</dbReference>
<feature type="transmembrane region" description="Helical" evidence="5">
    <location>
        <begin position="47"/>
        <end position="64"/>
    </location>
</feature>
<keyword evidence="1 5" id="KW-0812">Transmembrane</keyword>
<evidence type="ECO:0000259" key="6">
    <source>
        <dbReference type="PROSITE" id="PS50850"/>
    </source>
</evidence>
<dbReference type="PANTHER" id="PTHR42910:SF1">
    <property type="entry name" value="MAJOR FACILITATOR SUPERFAMILY (MFS) PROFILE DOMAIN-CONTAINING PROTEIN"/>
    <property type="match status" value="1"/>
</dbReference>
<feature type="transmembrane region" description="Helical" evidence="5">
    <location>
        <begin position="400"/>
        <end position="421"/>
    </location>
</feature>
<keyword evidence="2 5" id="KW-1133">Transmembrane helix</keyword>
<feature type="transmembrane region" description="Helical" evidence="5">
    <location>
        <begin position="373"/>
        <end position="394"/>
    </location>
</feature>
<evidence type="ECO:0000256" key="3">
    <source>
        <dbReference type="ARBA" id="ARBA00023136"/>
    </source>
</evidence>
<feature type="transmembrane region" description="Helical" evidence="5">
    <location>
        <begin position="283"/>
        <end position="301"/>
    </location>
</feature>
<proteinExistence type="predicted"/>
<dbReference type="PROSITE" id="PS50850">
    <property type="entry name" value="MFS"/>
    <property type="match status" value="1"/>
</dbReference>
<dbReference type="Proteomes" id="UP000289220">
    <property type="component" value="Unassembled WGS sequence"/>
</dbReference>
<dbReference type="Gene3D" id="1.20.1250.20">
    <property type="entry name" value="MFS general substrate transporter like domains"/>
    <property type="match status" value="1"/>
</dbReference>
<feature type="transmembrane region" description="Helical" evidence="5">
    <location>
        <begin position="200"/>
        <end position="219"/>
    </location>
</feature>
<protein>
    <submittedName>
        <fullName evidence="7">Putative transporter</fullName>
    </submittedName>
</protein>
<dbReference type="EMBL" id="UXHF01000010">
    <property type="protein sequence ID" value="VDC48681.1"/>
    <property type="molecule type" value="Genomic_DNA"/>
</dbReference>
<dbReference type="Pfam" id="PF07690">
    <property type="entry name" value="MFS_1"/>
    <property type="match status" value="1"/>
</dbReference>
<dbReference type="SUPFAM" id="SSF103473">
    <property type="entry name" value="MFS general substrate transporter"/>
    <property type="match status" value="1"/>
</dbReference>
<dbReference type="RefSeq" id="WP_154725617.1">
    <property type="nucleotide sequence ID" value="NZ_UXHF01000010.1"/>
</dbReference>
<name>A0A7Z8Y0P3_9CAUL</name>
<gene>
    <name evidence="7" type="ORF">BREV_BREV_00809</name>
</gene>
<reference evidence="7 8" key="1">
    <citation type="submission" date="2018-11" db="EMBL/GenBank/DDBJ databases">
        <authorList>
            <person name="Peiro R."/>
            <person name="Begona"/>
            <person name="Cbmso G."/>
            <person name="Lopez M."/>
            <person name="Gonzalez S."/>
            <person name="Sacristan E."/>
            <person name="Castillo E."/>
        </authorList>
    </citation>
    <scope>NUCLEOTIDE SEQUENCE [LARGE SCALE GENOMIC DNA]</scope>
    <source>
        <strain evidence="7">Brev_genome</strain>
    </source>
</reference>
<dbReference type="InterPro" id="IPR036259">
    <property type="entry name" value="MFS_trans_sf"/>
</dbReference>
<evidence type="ECO:0000256" key="4">
    <source>
        <dbReference type="SAM" id="MobiDB-lite"/>
    </source>
</evidence>
<evidence type="ECO:0000313" key="7">
    <source>
        <dbReference type="EMBL" id="VDC48681.1"/>
    </source>
</evidence>
<dbReference type="InterPro" id="IPR020846">
    <property type="entry name" value="MFS_dom"/>
</dbReference>
<feature type="transmembrane region" description="Helical" evidence="5">
    <location>
        <begin position="84"/>
        <end position="101"/>
    </location>
</feature>
<feature type="transmembrane region" description="Helical" evidence="5">
    <location>
        <begin position="249"/>
        <end position="271"/>
    </location>
</feature>
<dbReference type="InterPro" id="IPR011701">
    <property type="entry name" value="MFS"/>
</dbReference>
<feature type="transmembrane region" description="Helical" evidence="5">
    <location>
        <begin position="170"/>
        <end position="188"/>
    </location>
</feature>
<feature type="transmembrane region" description="Helical" evidence="5">
    <location>
        <begin position="113"/>
        <end position="130"/>
    </location>
</feature>
<comment type="caution">
    <text evidence="7">The sequence shown here is derived from an EMBL/GenBank/DDBJ whole genome shotgun (WGS) entry which is preliminary data.</text>
</comment>